<dbReference type="Pfam" id="PF00589">
    <property type="entry name" value="Phage_integrase"/>
    <property type="match status" value="1"/>
</dbReference>
<dbReference type="AlphaFoldDB" id="A0A1Y1SIP4"/>
<reference evidence="6 7" key="1">
    <citation type="submission" date="2013-04" db="EMBL/GenBank/DDBJ databases">
        <title>Oceanococcus atlanticus 22II-S10r2 Genome Sequencing.</title>
        <authorList>
            <person name="Lai Q."/>
            <person name="Li G."/>
            <person name="Shao Z."/>
        </authorList>
    </citation>
    <scope>NUCLEOTIDE SEQUENCE [LARGE SCALE GENOMIC DNA]</scope>
    <source>
        <strain evidence="6 7">22II-S10r2</strain>
    </source>
</reference>
<evidence type="ECO:0000256" key="3">
    <source>
        <dbReference type="ARBA" id="ARBA00023125"/>
    </source>
</evidence>
<feature type="domain" description="Tyr recombinase" evidence="5">
    <location>
        <begin position="205"/>
        <end position="384"/>
    </location>
</feature>
<gene>
    <name evidence="6" type="ORF">ATO7_05305</name>
</gene>
<comment type="caution">
    <text evidence="6">The sequence shown here is derived from an EMBL/GenBank/DDBJ whole genome shotgun (WGS) entry which is preliminary data.</text>
</comment>
<dbReference type="PANTHER" id="PTHR30629">
    <property type="entry name" value="PROPHAGE INTEGRASE"/>
    <property type="match status" value="1"/>
</dbReference>
<dbReference type="Proteomes" id="UP000192342">
    <property type="component" value="Unassembled WGS sequence"/>
</dbReference>
<dbReference type="Pfam" id="PF22022">
    <property type="entry name" value="Phage_int_M"/>
    <property type="match status" value="1"/>
</dbReference>
<dbReference type="OrthoDB" id="9795573at2"/>
<evidence type="ECO:0000313" key="6">
    <source>
        <dbReference type="EMBL" id="ORE89270.1"/>
    </source>
</evidence>
<dbReference type="InterPro" id="IPR025166">
    <property type="entry name" value="Integrase_DNA_bind_dom"/>
</dbReference>
<evidence type="ECO:0000256" key="1">
    <source>
        <dbReference type="ARBA" id="ARBA00008857"/>
    </source>
</evidence>
<dbReference type="InterPro" id="IPR038488">
    <property type="entry name" value="Integrase_DNA-bd_sf"/>
</dbReference>
<dbReference type="RefSeq" id="WP_083560232.1">
    <property type="nucleotide sequence ID" value="NZ_AQQV01000001.1"/>
</dbReference>
<dbReference type="SUPFAM" id="SSF56349">
    <property type="entry name" value="DNA breaking-rejoining enzymes"/>
    <property type="match status" value="1"/>
</dbReference>
<dbReference type="InterPro" id="IPR011010">
    <property type="entry name" value="DNA_brk_join_enz"/>
</dbReference>
<evidence type="ECO:0000259" key="5">
    <source>
        <dbReference type="PROSITE" id="PS51898"/>
    </source>
</evidence>
<dbReference type="Gene3D" id="1.10.150.130">
    <property type="match status" value="1"/>
</dbReference>
<keyword evidence="2" id="KW-0229">DNA integration</keyword>
<dbReference type="InterPro" id="IPR013762">
    <property type="entry name" value="Integrase-like_cat_sf"/>
</dbReference>
<dbReference type="PROSITE" id="PS51898">
    <property type="entry name" value="TYR_RECOMBINASE"/>
    <property type="match status" value="1"/>
</dbReference>
<dbReference type="GO" id="GO:0003677">
    <property type="term" value="F:DNA binding"/>
    <property type="evidence" value="ECO:0007669"/>
    <property type="project" value="UniProtKB-KW"/>
</dbReference>
<keyword evidence="3" id="KW-0238">DNA-binding</keyword>
<keyword evidence="4" id="KW-0233">DNA recombination</keyword>
<organism evidence="6 7">
    <name type="scientific">Oceanococcus atlanticus</name>
    <dbReference type="NCBI Taxonomy" id="1317117"/>
    <lineage>
        <taxon>Bacteria</taxon>
        <taxon>Pseudomonadati</taxon>
        <taxon>Pseudomonadota</taxon>
        <taxon>Gammaproteobacteria</taxon>
        <taxon>Chromatiales</taxon>
        <taxon>Oceanococcaceae</taxon>
        <taxon>Oceanococcus</taxon>
    </lineage>
</organism>
<dbReference type="InterPro" id="IPR053876">
    <property type="entry name" value="Phage_int_M"/>
</dbReference>
<comment type="similarity">
    <text evidence="1">Belongs to the 'phage' integrase family.</text>
</comment>
<evidence type="ECO:0000256" key="2">
    <source>
        <dbReference type="ARBA" id="ARBA00022908"/>
    </source>
</evidence>
<dbReference type="Pfam" id="PF13356">
    <property type="entry name" value="Arm-DNA-bind_3"/>
    <property type="match status" value="1"/>
</dbReference>
<dbReference type="CDD" id="cd00801">
    <property type="entry name" value="INT_P4_C"/>
    <property type="match status" value="1"/>
</dbReference>
<dbReference type="EMBL" id="AQQV01000001">
    <property type="protein sequence ID" value="ORE89270.1"/>
    <property type="molecule type" value="Genomic_DNA"/>
</dbReference>
<dbReference type="InterPro" id="IPR050808">
    <property type="entry name" value="Phage_Integrase"/>
</dbReference>
<evidence type="ECO:0000256" key="4">
    <source>
        <dbReference type="ARBA" id="ARBA00023172"/>
    </source>
</evidence>
<sequence length="392" mass="44563">MKRITAAQVERLAKQAGRHHVDDNLYLDVKARGRPSWLFRYVSPITARRRDMSLGVYPQVTLAFVNERASKWRAVIAEGRDPIDVRDELKAAAKQQEAHKALTLRKAAIDFVEFKRHSWRNDKHAAQWLNSLEHLGALFDQPMLAIESPALFAVLEPLNVHKHETATRIRQRVEAVYNREMLRGAVKHNPAVALRGHLPAPAKKQNFASLPWKDAPGFVKRLRDSDLSQSTRLAFEFLILTASRTSEVIHATWDEVDLDSGVWTISASRMKAAESHDVPLCGRAIEILEAMSVQRGERWNWLFPSPQRRVQPISNNAFLSALDRMGLRGKVTAHGFRSTFSTWAYESSHARSEVIEAALAHRELNAVKAAYSRADYWDQRVELAKSWGQFVA</sequence>
<name>A0A1Y1SIP4_9GAMM</name>
<dbReference type="GO" id="GO:0015074">
    <property type="term" value="P:DNA integration"/>
    <property type="evidence" value="ECO:0007669"/>
    <property type="project" value="UniProtKB-KW"/>
</dbReference>
<dbReference type="InterPro" id="IPR010998">
    <property type="entry name" value="Integrase_recombinase_N"/>
</dbReference>
<proteinExistence type="inferred from homology"/>
<dbReference type="PANTHER" id="PTHR30629:SF2">
    <property type="entry name" value="PROPHAGE INTEGRASE INTS-RELATED"/>
    <property type="match status" value="1"/>
</dbReference>
<dbReference type="Gene3D" id="1.10.443.10">
    <property type="entry name" value="Intergrase catalytic core"/>
    <property type="match status" value="1"/>
</dbReference>
<dbReference type="InterPro" id="IPR002104">
    <property type="entry name" value="Integrase_catalytic"/>
</dbReference>
<evidence type="ECO:0000313" key="7">
    <source>
        <dbReference type="Proteomes" id="UP000192342"/>
    </source>
</evidence>
<dbReference type="GO" id="GO:0006310">
    <property type="term" value="P:DNA recombination"/>
    <property type="evidence" value="ECO:0007669"/>
    <property type="project" value="UniProtKB-KW"/>
</dbReference>
<accession>A0A1Y1SIP4</accession>
<keyword evidence="7" id="KW-1185">Reference proteome</keyword>
<protein>
    <submittedName>
        <fullName evidence="6">Integrase family protein</fullName>
    </submittedName>
</protein>
<dbReference type="Gene3D" id="3.30.160.390">
    <property type="entry name" value="Integrase, DNA-binding domain"/>
    <property type="match status" value="1"/>
</dbReference>